<dbReference type="InterPro" id="IPR003501">
    <property type="entry name" value="PTS_EIIB_2/3"/>
</dbReference>
<keyword evidence="4 10" id="KW-0808">Transferase</keyword>
<keyword evidence="2" id="KW-0597">Phosphoprotein</keyword>
<evidence type="ECO:0000256" key="6">
    <source>
        <dbReference type="ARBA" id="ARBA00022777"/>
    </source>
</evidence>
<keyword evidence="11" id="KW-1185">Reference proteome</keyword>
<dbReference type="AlphaFoldDB" id="A0AAU7C5I5"/>
<dbReference type="Pfam" id="PF02302">
    <property type="entry name" value="PTS_IIB"/>
    <property type="match status" value="1"/>
</dbReference>
<name>A0AAU7C5I5_9LACO</name>
<keyword evidence="3 10" id="KW-0762">Sugar transport</keyword>
<feature type="domain" description="PTS EIIB type-3" evidence="8">
    <location>
        <begin position="3"/>
        <end position="106"/>
    </location>
</feature>
<accession>A0AAU7C5I5</accession>
<feature type="modified residue" description="Phosphocysteine; by EIIA" evidence="7">
    <location>
        <position position="10"/>
    </location>
</feature>
<evidence type="ECO:0000313" key="10">
    <source>
        <dbReference type="EMBL" id="XBG96522.1"/>
    </source>
</evidence>
<dbReference type="GO" id="GO:0008982">
    <property type="term" value="F:protein-N(PI)-phosphohistidine-sugar phosphotransferase activity"/>
    <property type="evidence" value="ECO:0007669"/>
    <property type="project" value="InterPro"/>
</dbReference>
<gene>
    <name evidence="9" type="ORF">AAVZ08_05325</name>
    <name evidence="10" type="ORF">ABC765_05395</name>
</gene>
<sequence>MAEKTIMLCCSAGMSTSILVKKMQEAAQKDGIDVEIFACPAAEARDNLEQKQIDCVLLGPQVRYMLADFQKMTAEKNVPVDVIDMAAYGMMDGEKVLQQAKKVIEG</sequence>
<evidence type="ECO:0000259" key="8">
    <source>
        <dbReference type="PROSITE" id="PS51100"/>
    </source>
</evidence>
<keyword evidence="5" id="KW-0598">Phosphotransferase system</keyword>
<dbReference type="RefSeq" id="WP_347963611.1">
    <property type="nucleotide sequence ID" value="NZ_CP154878.1"/>
</dbReference>
<dbReference type="CDD" id="cd05564">
    <property type="entry name" value="PTS_IIB_chitobiose_lichenan"/>
    <property type="match status" value="1"/>
</dbReference>
<reference evidence="10" key="1">
    <citation type="submission" date="2024-04" db="EMBL/GenBank/DDBJ databases">
        <title>Limosilactobacillus allomucosae sp. nov., a novel species isolated from wild boar faecal samples as a potential probiotics for domestic pigs.</title>
        <authorList>
            <person name="Chen B."/>
        </authorList>
    </citation>
    <scope>NUCLEOTIDE SEQUENCE</scope>
    <source>
        <strain evidence="10">WILCCON 0051</strain>
    </source>
</reference>
<dbReference type="EMBL" id="CP154878">
    <property type="protein sequence ID" value="XBG96522.1"/>
    <property type="molecule type" value="Genomic_DNA"/>
</dbReference>
<dbReference type="InterPro" id="IPR013012">
    <property type="entry name" value="PTS_EIIB_3"/>
</dbReference>
<reference evidence="9 11" key="2">
    <citation type="submission" date="2024-04" db="EMBL/GenBank/DDBJ databases">
        <title>Limosilactobacillus allomucosae sp. nov., a novel species isolated from wild boar faecal samples as potential probiotics for domestic pigs.</title>
        <authorList>
            <person name="Chen B."/>
        </authorList>
    </citation>
    <scope>NUCLEOTIDE SEQUENCE [LARGE SCALE GENOMIC DNA]</scope>
    <source>
        <strain evidence="9 11">WILCCON 0055</strain>
    </source>
</reference>
<dbReference type="InterPro" id="IPR036095">
    <property type="entry name" value="PTS_EIIB-like_sf"/>
</dbReference>
<keyword evidence="1" id="KW-0813">Transport</keyword>
<dbReference type="PANTHER" id="PTHR34581:SF2">
    <property type="entry name" value="PTS SYSTEM N,N'-DIACETYLCHITOBIOSE-SPECIFIC EIIB COMPONENT"/>
    <property type="match status" value="1"/>
</dbReference>
<dbReference type="GO" id="GO:0016301">
    <property type="term" value="F:kinase activity"/>
    <property type="evidence" value="ECO:0007669"/>
    <property type="project" value="UniProtKB-KW"/>
</dbReference>
<dbReference type="Gene3D" id="3.40.50.2300">
    <property type="match status" value="1"/>
</dbReference>
<dbReference type="SUPFAM" id="SSF52794">
    <property type="entry name" value="PTS system IIB component-like"/>
    <property type="match status" value="1"/>
</dbReference>
<dbReference type="KEGG" id="lalo:ABC765_05395"/>
<dbReference type="PROSITE" id="PS51100">
    <property type="entry name" value="PTS_EIIB_TYPE_3"/>
    <property type="match status" value="1"/>
</dbReference>
<dbReference type="EMBL" id="JBCNVT010000001">
    <property type="protein sequence ID" value="MEO5286022.1"/>
    <property type="molecule type" value="Genomic_DNA"/>
</dbReference>
<organism evidence="10">
    <name type="scientific">Limosilactobacillus allomucosae</name>
    <dbReference type="NCBI Taxonomy" id="3142938"/>
    <lineage>
        <taxon>Bacteria</taxon>
        <taxon>Bacillati</taxon>
        <taxon>Bacillota</taxon>
        <taxon>Bacilli</taxon>
        <taxon>Lactobacillales</taxon>
        <taxon>Lactobacillaceae</taxon>
        <taxon>Limosilactobacillus</taxon>
    </lineage>
</organism>
<evidence type="ECO:0000256" key="5">
    <source>
        <dbReference type="ARBA" id="ARBA00022683"/>
    </source>
</evidence>
<evidence type="ECO:0000256" key="1">
    <source>
        <dbReference type="ARBA" id="ARBA00022448"/>
    </source>
</evidence>
<dbReference type="GO" id="GO:0009401">
    <property type="term" value="P:phosphoenolpyruvate-dependent sugar phosphotransferase system"/>
    <property type="evidence" value="ECO:0007669"/>
    <property type="project" value="UniProtKB-KW"/>
</dbReference>
<evidence type="ECO:0000256" key="2">
    <source>
        <dbReference type="ARBA" id="ARBA00022553"/>
    </source>
</evidence>
<evidence type="ECO:0000313" key="11">
    <source>
        <dbReference type="Proteomes" id="UP001456307"/>
    </source>
</evidence>
<dbReference type="Proteomes" id="UP001456307">
    <property type="component" value="Unassembled WGS sequence"/>
</dbReference>
<evidence type="ECO:0000256" key="4">
    <source>
        <dbReference type="ARBA" id="ARBA00022679"/>
    </source>
</evidence>
<proteinExistence type="predicted"/>
<dbReference type="PANTHER" id="PTHR34581">
    <property type="entry name" value="PTS SYSTEM N,N'-DIACETYLCHITOBIOSE-SPECIFIC EIIB COMPONENT"/>
    <property type="match status" value="1"/>
</dbReference>
<evidence type="ECO:0000313" key="9">
    <source>
        <dbReference type="EMBL" id="MEO5286022.1"/>
    </source>
</evidence>
<dbReference type="EC" id="2.7.1.-" evidence="10"/>
<dbReference type="InterPro" id="IPR051819">
    <property type="entry name" value="PTS_sugar-specific_EIIB"/>
</dbReference>
<protein>
    <submittedName>
        <fullName evidence="10">PTS sugar transporter subunit IIB</fullName>
        <ecNumber evidence="10">2.7.1.-</ecNumber>
    </submittedName>
</protein>
<keyword evidence="6" id="KW-0418">Kinase</keyword>
<evidence type="ECO:0000256" key="3">
    <source>
        <dbReference type="ARBA" id="ARBA00022597"/>
    </source>
</evidence>
<evidence type="ECO:0000256" key="7">
    <source>
        <dbReference type="PROSITE-ProRule" id="PRU00423"/>
    </source>
</evidence>